<evidence type="ECO:0000259" key="2">
    <source>
        <dbReference type="Pfam" id="PF01695"/>
    </source>
</evidence>
<keyword evidence="3" id="KW-0067">ATP-binding</keyword>
<dbReference type="InterPro" id="IPR002611">
    <property type="entry name" value="IstB_ATP-bd"/>
</dbReference>
<feature type="region of interest" description="Disordered" evidence="1">
    <location>
        <begin position="1"/>
        <end position="27"/>
    </location>
</feature>
<organism evidence="3 4">
    <name type="scientific">Kroppenstedtia sanguinis</name>
    <dbReference type="NCBI Taxonomy" id="1380684"/>
    <lineage>
        <taxon>Bacteria</taxon>
        <taxon>Bacillati</taxon>
        <taxon>Bacillota</taxon>
        <taxon>Bacilli</taxon>
        <taxon>Bacillales</taxon>
        <taxon>Thermoactinomycetaceae</taxon>
        <taxon>Kroppenstedtia</taxon>
    </lineage>
</organism>
<protein>
    <submittedName>
        <fullName evidence="3">ATP-binding protein</fullName>
    </submittedName>
</protein>
<gene>
    <name evidence="3" type="ORF">ACFQ4Y_00865</name>
</gene>
<feature type="compositionally biased region" description="Basic and acidic residues" evidence="1">
    <location>
        <begin position="1"/>
        <end position="14"/>
    </location>
</feature>
<accession>A0ABW4C5F9</accession>
<dbReference type="EMBL" id="JBHTNU010000001">
    <property type="protein sequence ID" value="MFD1425484.1"/>
    <property type="molecule type" value="Genomic_DNA"/>
</dbReference>
<dbReference type="Pfam" id="PF01695">
    <property type="entry name" value="IstB_IS21"/>
    <property type="match status" value="1"/>
</dbReference>
<evidence type="ECO:0000256" key="1">
    <source>
        <dbReference type="SAM" id="MobiDB-lite"/>
    </source>
</evidence>
<name>A0ABW4C5F9_9BACL</name>
<evidence type="ECO:0000313" key="3">
    <source>
        <dbReference type="EMBL" id="MFD1425484.1"/>
    </source>
</evidence>
<proteinExistence type="predicted"/>
<dbReference type="GO" id="GO:0005524">
    <property type="term" value="F:ATP binding"/>
    <property type="evidence" value="ECO:0007669"/>
    <property type="project" value="UniProtKB-KW"/>
</dbReference>
<keyword evidence="3" id="KW-0547">Nucleotide-binding</keyword>
<dbReference type="PANTHER" id="PTHR30050">
    <property type="entry name" value="CHROMOSOMAL REPLICATION INITIATOR PROTEIN DNAA"/>
    <property type="match status" value="1"/>
</dbReference>
<dbReference type="PANTHER" id="PTHR30050:SF4">
    <property type="entry name" value="ATP-BINDING PROTEIN RV3427C IN INSERTION SEQUENCE-RELATED"/>
    <property type="match status" value="1"/>
</dbReference>
<evidence type="ECO:0000313" key="4">
    <source>
        <dbReference type="Proteomes" id="UP001597282"/>
    </source>
</evidence>
<dbReference type="Proteomes" id="UP001597282">
    <property type="component" value="Unassembled WGS sequence"/>
</dbReference>
<reference evidence="4" key="1">
    <citation type="journal article" date="2019" name="Int. J. Syst. Evol. Microbiol.">
        <title>The Global Catalogue of Microorganisms (GCM) 10K type strain sequencing project: providing services to taxonomists for standard genome sequencing and annotation.</title>
        <authorList>
            <consortium name="The Broad Institute Genomics Platform"/>
            <consortium name="The Broad Institute Genome Sequencing Center for Infectious Disease"/>
            <person name="Wu L."/>
            <person name="Ma J."/>
        </authorList>
    </citation>
    <scope>NUCLEOTIDE SEQUENCE [LARGE SCALE GENOMIC DNA]</scope>
    <source>
        <strain evidence="4">S1</strain>
    </source>
</reference>
<keyword evidence="4" id="KW-1185">Reference proteome</keyword>
<comment type="caution">
    <text evidence="3">The sequence shown here is derived from an EMBL/GenBank/DDBJ whole genome shotgun (WGS) entry which is preliminary data.</text>
</comment>
<sequence>MIQAEIREEKERKAGGSQPKTLSGKKPKFECEKCKDSEWIWTGWEAARPCECQARKKHERRIRAAMIPDEFQDARLDTYVMETPLQIEMFNCIAHYIEHFDEIQDTPQNSLGFIAKYGEQRLRRDTGRKRDSSQYNSFGLGKTHLQVGAARELIDRGHPVLIVSDVVLMDELAQARAADDGSTEFNRLLNQVIQAKVLVWDDIGKSNPSEFKRSMYFQIINERYKARRPIIFSSNEDTSTLAERIGEGARSRLMGMAKNYLLETAGPDYRAIGA</sequence>
<feature type="domain" description="IstB-like ATP-binding" evidence="2">
    <location>
        <begin position="139"/>
        <end position="235"/>
    </location>
</feature>
<dbReference type="InterPro" id="IPR027417">
    <property type="entry name" value="P-loop_NTPase"/>
</dbReference>
<dbReference type="SUPFAM" id="SSF52540">
    <property type="entry name" value="P-loop containing nucleoside triphosphate hydrolases"/>
    <property type="match status" value="1"/>
</dbReference>
<dbReference type="RefSeq" id="WP_380162259.1">
    <property type="nucleotide sequence ID" value="NZ_JBHTNU010000001.1"/>
</dbReference>
<dbReference type="Gene3D" id="3.40.50.300">
    <property type="entry name" value="P-loop containing nucleotide triphosphate hydrolases"/>
    <property type="match status" value="1"/>
</dbReference>